<dbReference type="GO" id="GO:0016887">
    <property type="term" value="F:ATP hydrolysis activity"/>
    <property type="evidence" value="ECO:0007669"/>
    <property type="project" value="InterPro"/>
</dbReference>
<dbReference type="EMBL" id="JAHGAV010000016">
    <property type="protein sequence ID" value="KAG6938794.1"/>
    <property type="molecule type" value="Genomic_DNA"/>
</dbReference>
<evidence type="ECO:0000259" key="2">
    <source>
        <dbReference type="Pfam" id="PF00005"/>
    </source>
</evidence>
<dbReference type="PANTHER" id="PTHR19229:SF113">
    <property type="entry name" value="ATP-BINDING CASSETTE SUB-FAMILY A MEMBER 13"/>
    <property type="match status" value="1"/>
</dbReference>
<evidence type="ECO:0000256" key="1">
    <source>
        <dbReference type="SAM" id="Phobius"/>
    </source>
</evidence>
<evidence type="ECO:0000313" key="3">
    <source>
        <dbReference type="EMBL" id="KAG6938794.1"/>
    </source>
</evidence>
<keyword evidence="1" id="KW-0812">Transmembrane</keyword>
<gene>
    <name evidence="3" type="ORF">G0U57_005256</name>
</gene>
<dbReference type="InterPro" id="IPR027417">
    <property type="entry name" value="P-loop_NTPase"/>
</dbReference>
<dbReference type="GO" id="GO:0005524">
    <property type="term" value="F:ATP binding"/>
    <property type="evidence" value="ECO:0007669"/>
    <property type="project" value="InterPro"/>
</dbReference>
<dbReference type="SUPFAM" id="SSF52540">
    <property type="entry name" value="P-loop containing nucleoside triphosphate hydrolases"/>
    <property type="match status" value="1"/>
</dbReference>
<proteinExistence type="predicted"/>
<feature type="non-terminal residue" evidence="3">
    <location>
        <position position="1"/>
    </location>
</feature>
<feature type="non-terminal residue" evidence="3">
    <location>
        <position position="165"/>
    </location>
</feature>
<dbReference type="Proteomes" id="UP000765507">
    <property type="component" value="Unassembled WGS sequence"/>
</dbReference>
<dbReference type="Pfam" id="PF00005">
    <property type="entry name" value="ABC_tran"/>
    <property type="match status" value="1"/>
</dbReference>
<dbReference type="GO" id="GO:0140359">
    <property type="term" value="F:ABC-type transporter activity"/>
    <property type="evidence" value="ECO:0007669"/>
    <property type="project" value="InterPro"/>
</dbReference>
<name>A0A8T1TDD3_CHESE</name>
<protein>
    <submittedName>
        <fullName evidence="3">ATP binding cassette subfamily A member 13</fullName>
    </submittedName>
</protein>
<sequence length="165" mass="18477">FPPFCLGQGLLELSYNQIKFDLTSSFGIDSYVSPFEMNFLGWIFVAMALQGTVILLLRVLLHWDLFQKLRSHCSISSTDNPSEDEDVEVERKRLFGGRTQNDILLLYNLRKCYRRFSKRNTAVKDISLGIPRGECFGLLGANGAGKSTTFKMLTGDITPSGGRAV</sequence>
<comment type="caution">
    <text evidence="3">The sequence shown here is derived from an EMBL/GenBank/DDBJ whole genome shotgun (WGS) entry which is preliminary data.</text>
</comment>
<evidence type="ECO:0000313" key="4">
    <source>
        <dbReference type="Proteomes" id="UP000765507"/>
    </source>
</evidence>
<dbReference type="PANTHER" id="PTHR19229">
    <property type="entry name" value="ATP-BINDING CASSETTE TRANSPORTER SUBFAMILY A ABCA"/>
    <property type="match status" value="1"/>
</dbReference>
<dbReference type="OrthoDB" id="10255969at2759"/>
<dbReference type="InterPro" id="IPR026082">
    <property type="entry name" value="ABCA"/>
</dbReference>
<dbReference type="GO" id="GO:0016020">
    <property type="term" value="C:membrane"/>
    <property type="evidence" value="ECO:0007669"/>
    <property type="project" value="InterPro"/>
</dbReference>
<dbReference type="InterPro" id="IPR003439">
    <property type="entry name" value="ABC_transporter-like_ATP-bd"/>
</dbReference>
<keyword evidence="1" id="KW-0472">Membrane</keyword>
<feature type="transmembrane region" description="Helical" evidence="1">
    <location>
        <begin position="39"/>
        <end position="61"/>
    </location>
</feature>
<dbReference type="Gene3D" id="3.40.50.300">
    <property type="entry name" value="P-loop containing nucleotide triphosphate hydrolases"/>
    <property type="match status" value="1"/>
</dbReference>
<organism evidence="3 4">
    <name type="scientific">Chelydra serpentina</name>
    <name type="common">Snapping turtle</name>
    <name type="synonym">Testudo serpentina</name>
    <dbReference type="NCBI Taxonomy" id="8475"/>
    <lineage>
        <taxon>Eukaryota</taxon>
        <taxon>Metazoa</taxon>
        <taxon>Chordata</taxon>
        <taxon>Craniata</taxon>
        <taxon>Vertebrata</taxon>
        <taxon>Euteleostomi</taxon>
        <taxon>Archelosauria</taxon>
        <taxon>Testudinata</taxon>
        <taxon>Testudines</taxon>
        <taxon>Cryptodira</taxon>
        <taxon>Durocryptodira</taxon>
        <taxon>Americhelydia</taxon>
        <taxon>Chelydroidea</taxon>
        <taxon>Chelydridae</taxon>
        <taxon>Chelydra</taxon>
    </lineage>
</organism>
<dbReference type="GO" id="GO:0005319">
    <property type="term" value="F:lipid transporter activity"/>
    <property type="evidence" value="ECO:0007669"/>
    <property type="project" value="TreeGrafter"/>
</dbReference>
<keyword evidence="4" id="KW-1185">Reference proteome</keyword>
<reference evidence="3 4" key="1">
    <citation type="journal article" date="2020" name="G3 (Bethesda)">
        <title>Draft Genome of the Common Snapping Turtle, Chelydra serpentina, a Model for Phenotypic Plasticity in Reptiles.</title>
        <authorList>
            <person name="Das D."/>
            <person name="Singh S.K."/>
            <person name="Bierstedt J."/>
            <person name="Erickson A."/>
            <person name="Galli G.L.J."/>
            <person name="Crossley D.A. 2nd"/>
            <person name="Rhen T."/>
        </authorList>
    </citation>
    <scope>NUCLEOTIDE SEQUENCE [LARGE SCALE GENOMIC DNA]</scope>
    <source>
        <strain evidence="3">KW</strain>
    </source>
</reference>
<dbReference type="AlphaFoldDB" id="A0A8T1TDD3"/>
<accession>A0A8T1TDD3</accession>
<keyword evidence="1" id="KW-1133">Transmembrane helix</keyword>
<feature type="domain" description="ABC transporter" evidence="2">
    <location>
        <begin position="123"/>
        <end position="163"/>
    </location>
</feature>